<name>A0AAT9GQL3_9CREN</name>
<evidence type="ECO:0008006" key="3">
    <source>
        <dbReference type="Google" id="ProtNLM"/>
    </source>
</evidence>
<keyword evidence="1" id="KW-0812">Transmembrane</keyword>
<reference evidence="2" key="1">
    <citation type="submission" date="2024-03" db="EMBL/GenBank/DDBJ databases">
        <title>Complete genome sequence of Sulfurisphaera javensis strain KD-1.</title>
        <authorList>
            <person name="Sakai H."/>
            <person name="Nur N."/>
            <person name="Suwanto A."/>
            <person name="Kurosawa N."/>
        </authorList>
    </citation>
    <scope>NUCLEOTIDE SEQUENCE</scope>
    <source>
        <strain evidence="2">KD-1</strain>
    </source>
</reference>
<feature type="transmembrane region" description="Helical" evidence="1">
    <location>
        <begin position="536"/>
        <end position="554"/>
    </location>
</feature>
<keyword evidence="1" id="KW-1133">Transmembrane helix</keyword>
<dbReference type="AlphaFoldDB" id="A0AAT9GQL3"/>
<gene>
    <name evidence="2" type="ORF">SJAV_10790</name>
</gene>
<keyword evidence="1" id="KW-0472">Membrane</keyword>
<accession>A0AAT9GQL3</accession>
<protein>
    <recommendedName>
        <fullName evidence="3">Fibronectin type-III domain-containing protein</fullName>
    </recommendedName>
</protein>
<organism evidence="2">
    <name type="scientific">Sulfurisphaera javensis</name>
    <dbReference type="NCBI Taxonomy" id="2049879"/>
    <lineage>
        <taxon>Archaea</taxon>
        <taxon>Thermoproteota</taxon>
        <taxon>Thermoprotei</taxon>
        <taxon>Sulfolobales</taxon>
        <taxon>Sulfolobaceae</taxon>
        <taxon>Sulfurisphaera</taxon>
    </lineage>
</organism>
<dbReference type="EMBL" id="AP031322">
    <property type="protein sequence ID" value="BFH73135.1"/>
    <property type="molecule type" value="Genomic_DNA"/>
</dbReference>
<sequence length="558" mass="61563">MYNKRYMIFLLILLMFSVILSLKTNSLSLSSKEPFNASIIYTSPSAVLNNSIFYLCAIINGTVSLNLVSQSATFNVTSVSTYLSGLNIPILQLDGFVISTPKVIGNKVFFIYLPGVKSINPSNLTIKKSYFAYASFNGNWGKVINLLTYGASEDFDVYNNTVYLIWKPSYSSSNSFLLILNSNGILLNNISLNIINATSISVSNGLGVIGNSSISQLTSLENLSVSGLVGDYFVINLSNGKVLYEIPEYNGLEPSLVSVSDNLALVTYSSSSASYLVLYNLSNQKILSTREYNSEAIGYINDGYILVEQIVKSNFGINSIITVYNENWSVIYQKSQQSLTSYLLADGLIVNSTSVTAIITTINTELSFSQITIISSIELIKVLEAPEPFTISVYEYHYPGYTILYLIWNEKVPSTFYVYFNNSLRSILHQNYVEYNITQNVTYLVKIVAMNALGNITENIIIKIIVYPYLSKITSTTTTSSSSTTSTTETTVSNITTQQTTENYYTTTESSNISHNITTISHLSTTSVINVPQTEIVAIILIVIGTVILILLSGRKLI</sequence>
<proteinExistence type="predicted"/>
<evidence type="ECO:0000313" key="2">
    <source>
        <dbReference type="EMBL" id="BFH73135.1"/>
    </source>
</evidence>
<dbReference type="GeneID" id="92354006"/>
<evidence type="ECO:0000256" key="1">
    <source>
        <dbReference type="SAM" id="Phobius"/>
    </source>
</evidence>
<dbReference type="KEGG" id="sjv:SJAV_10790"/>
<dbReference type="RefSeq" id="WP_369611304.1">
    <property type="nucleotide sequence ID" value="NZ_AP031322.1"/>
</dbReference>